<evidence type="ECO:0000256" key="9">
    <source>
        <dbReference type="SAM" id="SignalP"/>
    </source>
</evidence>
<feature type="signal peptide" evidence="9">
    <location>
        <begin position="1"/>
        <end position="22"/>
    </location>
</feature>
<accession>A0A368UWR2</accession>
<evidence type="ECO:0000313" key="11">
    <source>
        <dbReference type="EMBL" id="RCW33252.1"/>
    </source>
</evidence>
<dbReference type="InterPro" id="IPR012334">
    <property type="entry name" value="Pectin_lyas_fold"/>
</dbReference>
<evidence type="ECO:0000256" key="3">
    <source>
        <dbReference type="ARBA" id="ARBA00022525"/>
    </source>
</evidence>
<dbReference type="InterPro" id="IPR052052">
    <property type="entry name" value="Polysaccharide_Lyase_9"/>
</dbReference>
<evidence type="ECO:0000256" key="5">
    <source>
        <dbReference type="ARBA" id="ARBA00022729"/>
    </source>
</evidence>
<keyword evidence="7" id="KW-0456">Lyase</keyword>
<dbReference type="AlphaFoldDB" id="A0A368UWR2"/>
<comment type="cofactor">
    <cofactor evidence="1">
        <name>Ca(2+)</name>
        <dbReference type="ChEBI" id="CHEBI:29108"/>
    </cofactor>
</comment>
<keyword evidence="5 9" id="KW-0732">Signal</keyword>
<dbReference type="Pfam" id="PF13229">
    <property type="entry name" value="Beta_helix"/>
    <property type="match status" value="1"/>
</dbReference>
<evidence type="ECO:0000259" key="10">
    <source>
        <dbReference type="Pfam" id="PF13229"/>
    </source>
</evidence>
<dbReference type="SUPFAM" id="SSF51126">
    <property type="entry name" value="Pectin lyase-like"/>
    <property type="match status" value="1"/>
</dbReference>
<comment type="similarity">
    <text evidence="8">Belongs to the polysaccharide lyase 9 family.</text>
</comment>
<dbReference type="InterPro" id="IPR011050">
    <property type="entry name" value="Pectin_lyase_fold/virulence"/>
</dbReference>
<dbReference type="InterPro" id="IPR039448">
    <property type="entry name" value="Beta_helix"/>
</dbReference>
<keyword evidence="4" id="KW-0479">Metal-binding</keyword>
<feature type="chain" id="PRO_5016892503" evidence="9">
    <location>
        <begin position="23"/>
        <end position="621"/>
    </location>
</feature>
<dbReference type="PANTHER" id="PTHR40088">
    <property type="entry name" value="PECTATE LYASE (EUROFUNG)"/>
    <property type="match status" value="1"/>
</dbReference>
<dbReference type="GO" id="GO:0016837">
    <property type="term" value="F:carbon-oxygen lyase activity, acting on polysaccharides"/>
    <property type="evidence" value="ECO:0007669"/>
    <property type="project" value="TreeGrafter"/>
</dbReference>
<organism evidence="11 12">
    <name type="scientific">Marinilabilia salmonicolor</name>
    <dbReference type="NCBI Taxonomy" id="989"/>
    <lineage>
        <taxon>Bacteria</taxon>
        <taxon>Pseudomonadati</taxon>
        <taxon>Bacteroidota</taxon>
        <taxon>Bacteroidia</taxon>
        <taxon>Marinilabiliales</taxon>
        <taxon>Marinilabiliaceae</taxon>
        <taxon>Marinilabilia</taxon>
    </lineage>
</organism>
<keyword evidence="3" id="KW-0964">Secreted</keyword>
<dbReference type="InterPro" id="IPR006626">
    <property type="entry name" value="PbH1"/>
</dbReference>
<evidence type="ECO:0000256" key="7">
    <source>
        <dbReference type="ARBA" id="ARBA00023239"/>
    </source>
</evidence>
<evidence type="ECO:0000256" key="2">
    <source>
        <dbReference type="ARBA" id="ARBA00004613"/>
    </source>
</evidence>
<evidence type="ECO:0000256" key="8">
    <source>
        <dbReference type="ARBA" id="ARBA00038263"/>
    </source>
</evidence>
<evidence type="ECO:0000256" key="4">
    <source>
        <dbReference type="ARBA" id="ARBA00022723"/>
    </source>
</evidence>
<proteinExistence type="inferred from homology"/>
<dbReference type="PANTHER" id="PTHR40088:SF1">
    <property type="entry name" value="PECTATE LYASE PEL9"/>
    <property type="match status" value="1"/>
</dbReference>
<dbReference type="RefSeq" id="WP_114437152.1">
    <property type="nucleotide sequence ID" value="NZ_QPIZ01000013.1"/>
</dbReference>
<keyword evidence="12" id="KW-1185">Reference proteome</keyword>
<dbReference type="EMBL" id="QPIZ01000013">
    <property type="protein sequence ID" value="RCW33252.1"/>
    <property type="molecule type" value="Genomic_DNA"/>
</dbReference>
<dbReference type="SMART" id="SM00710">
    <property type="entry name" value="PbH1"/>
    <property type="match status" value="5"/>
</dbReference>
<gene>
    <name evidence="11" type="ORF">DFO77_11317</name>
</gene>
<comment type="caution">
    <text evidence="11">The sequence shown here is derived from an EMBL/GenBank/DDBJ whole genome shotgun (WGS) entry which is preliminary data.</text>
</comment>
<dbReference type="PROSITE" id="PS51257">
    <property type="entry name" value="PROKAR_LIPOPROTEIN"/>
    <property type="match status" value="1"/>
</dbReference>
<dbReference type="NCBIfam" id="TIGR03804">
    <property type="entry name" value="para_beta_helix"/>
    <property type="match status" value="1"/>
</dbReference>
<protein>
    <submittedName>
        <fullName evidence="11">Parallel beta-helix repeat protein</fullName>
    </submittedName>
</protein>
<dbReference type="Proteomes" id="UP000252733">
    <property type="component" value="Unassembled WGS sequence"/>
</dbReference>
<feature type="domain" description="Right handed beta helix" evidence="10">
    <location>
        <begin position="277"/>
        <end position="445"/>
    </location>
</feature>
<keyword evidence="6" id="KW-0106">Calcium</keyword>
<evidence type="ECO:0000313" key="12">
    <source>
        <dbReference type="Proteomes" id="UP000252733"/>
    </source>
</evidence>
<evidence type="ECO:0000256" key="6">
    <source>
        <dbReference type="ARBA" id="ARBA00022837"/>
    </source>
</evidence>
<evidence type="ECO:0000256" key="1">
    <source>
        <dbReference type="ARBA" id="ARBA00001913"/>
    </source>
</evidence>
<name>A0A368UWR2_9BACT</name>
<dbReference type="InterPro" id="IPR022441">
    <property type="entry name" value="Para_beta_helix_rpt-2"/>
</dbReference>
<comment type="subcellular location">
    <subcellularLocation>
        <location evidence="2">Secreted</location>
    </subcellularLocation>
</comment>
<sequence>MKNKHLNLLFVPALMVAFGLVACQPPQSIEDSAGNESVYGPVEKTYDLPEVSGTIYYVSPDGNAEADGTSLEAPTSIESALSRVVTGDAVVMRGGTYRSGNLIFNQGITIQPYQDEKPVLNGTLEATEWEQDENGLWFTRWDRLFPGEPESWWRPERNLEFTPLHRFNNDMVFVDGNILQSAGSKDELDEGTFFVDYDAQEIYIGQDPAGKKMEITAFRKAIFRTSGEAHGKENDGKGPVIRGLTVTQYPDTMVHIDGFYPQGHSADEAHGNDVVGTVFEDCTFSKSLRIGVFAIGDSMVMRNCKITDTNTEGLYVVASDDVLLEGNIFENNNIEKWTGFYPAAVKIFNQSHRVVCSENLIINHPHSNGLWYDVGNVDGVFVNNRVESVGSPEGPFRDDQVWPSSNGFFFEISKGVTVAGNDFVNNNQGMLILNSSGAKVYNNTFVNSRASFGRDERGSDPDHFGWHINTGPGVDERENHEFVNNLMVDTMGLEFPLLYVWQPSEMCERLNESTLQKFDNNVYVKMTKEENAAIALWSPADNEKCQTKISDPAELNELYGHFEANSKFFNGYDGALFTNVNPENLEVNSSFEGHIQASEIPENIKAAAGWSGEDAPFVGAR</sequence>
<reference evidence="11 12" key="1">
    <citation type="submission" date="2018-07" db="EMBL/GenBank/DDBJ databases">
        <title>Freshwater and sediment microbial communities from various areas in North America, analyzing microbe dynamics in response to fracking.</title>
        <authorList>
            <person name="Lamendella R."/>
        </authorList>
    </citation>
    <scope>NUCLEOTIDE SEQUENCE [LARGE SCALE GENOMIC DNA]</scope>
    <source>
        <strain evidence="11 12">160A</strain>
    </source>
</reference>
<dbReference type="GO" id="GO:0046872">
    <property type="term" value="F:metal ion binding"/>
    <property type="evidence" value="ECO:0007669"/>
    <property type="project" value="UniProtKB-KW"/>
</dbReference>
<dbReference type="Gene3D" id="2.160.20.10">
    <property type="entry name" value="Single-stranded right-handed beta-helix, Pectin lyase-like"/>
    <property type="match status" value="2"/>
</dbReference>
<dbReference type="GO" id="GO:0005576">
    <property type="term" value="C:extracellular region"/>
    <property type="evidence" value="ECO:0007669"/>
    <property type="project" value="UniProtKB-SubCell"/>
</dbReference>